<dbReference type="OrthoDB" id="61113at2759"/>
<keyword evidence="1" id="KW-0812">Transmembrane</keyword>
<sequence>MEDLPEESISLLPLDNHSTSGLRLGKKSDDGQRKSWSSFLLHAVVVIFAAEIALYLYISHTLGGLLDNSSKDIPLQSAYMGLEDLYRTGRNTTTNYPPIANTPRIAGRVSKSQPKKVFPLDQHRRLMPFGTVSSFDRRVQVTEDIHTLVQFRATDFGMERCALALQLPHLDARLPEPFVLDGINNEVMLDVCVIDTPKPLDLATLSWMTRPNCARHVGTLLGR</sequence>
<dbReference type="STRING" id="914234.M2R136"/>
<protein>
    <recommendedName>
        <fullName evidence="4">Ubiquitin 3 binding protein But2 C-terminal domain-containing protein</fullName>
    </recommendedName>
</protein>
<keyword evidence="3" id="KW-1185">Reference proteome</keyword>
<gene>
    <name evidence="2" type="ORF">CERSUDRAFT_144476</name>
</gene>
<dbReference type="Proteomes" id="UP000016930">
    <property type="component" value="Unassembled WGS sequence"/>
</dbReference>
<accession>M2R136</accession>
<keyword evidence="1" id="KW-0472">Membrane</keyword>
<organism evidence="2 3">
    <name type="scientific">Ceriporiopsis subvermispora (strain B)</name>
    <name type="common">White-rot fungus</name>
    <name type="synonym">Gelatoporia subvermispora</name>
    <dbReference type="NCBI Taxonomy" id="914234"/>
    <lineage>
        <taxon>Eukaryota</taxon>
        <taxon>Fungi</taxon>
        <taxon>Dikarya</taxon>
        <taxon>Basidiomycota</taxon>
        <taxon>Agaricomycotina</taxon>
        <taxon>Agaricomycetes</taxon>
        <taxon>Polyporales</taxon>
        <taxon>Gelatoporiaceae</taxon>
        <taxon>Gelatoporia</taxon>
    </lineage>
</organism>
<keyword evidence="1" id="KW-1133">Transmembrane helix</keyword>
<dbReference type="EMBL" id="KB445814">
    <property type="protein sequence ID" value="EMD31942.1"/>
    <property type="molecule type" value="Genomic_DNA"/>
</dbReference>
<dbReference type="AlphaFoldDB" id="M2R136"/>
<feature type="non-terminal residue" evidence="2">
    <location>
        <position position="223"/>
    </location>
</feature>
<evidence type="ECO:0008006" key="4">
    <source>
        <dbReference type="Google" id="ProtNLM"/>
    </source>
</evidence>
<evidence type="ECO:0000313" key="3">
    <source>
        <dbReference type="Proteomes" id="UP000016930"/>
    </source>
</evidence>
<name>M2R136_CERS8</name>
<proteinExistence type="predicted"/>
<feature type="transmembrane region" description="Helical" evidence="1">
    <location>
        <begin position="39"/>
        <end position="58"/>
    </location>
</feature>
<evidence type="ECO:0000313" key="2">
    <source>
        <dbReference type="EMBL" id="EMD31942.1"/>
    </source>
</evidence>
<dbReference type="HOGENOM" id="CLU_055652_0_1_1"/>
<evidence type="ECO:0000256" key="1">
    <source>
        <dbReference type="SAM" id="Phobius"/>
    </source>
</evidence>
<reference evidence="2 3" key="1">
    <citation type="journal article" date="2012" name="Proc. Natl. Acad. Sci. U.S.A.">
        <title>Comparative genomics of Ceriporiopsis subvermispora and Phanerochaete chrysosporium provide insight into selective ligninolysis.</title>
        <authorList>
            <person name="Fernandez-Fueyo E."/>
            <person name="Ruiz-Duenas F.J."/>
            <person name="Ferreira P."/>
            <person name="Floudas D."/>
            <person name="Hibbett D.S."/>
            <person name="Canessa P."/>
            <person name="Larrondo L.F."/>
            <person name="James T.Y."/>
            <person name="Seelenfreund D."/>
            <person name="Lobos S."/>
            <person name="Polanco R."/>
            <person name="Tello M."/>
            <person name="Honda Y."/>
            <person name="Watanabe T."/>
            <person name="Watanabe T."/>
            <person name="Ryu J.S."/>
            <person name="Kubicek C.P."/>
            <person name="Schmoll M."/>
            <person name="Gaskell J."/>
            <person name="Hammel K.E."/>
            <person name="St John F.J."/>
            <person name="Vanden Wymelenberg A."/>
            <person name="Sabat G."/>
            <person name="Splinter BonDurant S."/>
            <person name="Syed K."/>
            <person name="Yadav J.S."/>
            <person name="Doddapaneni H."/>
            <person name="Subramanian V."/>
            <person name="Lavin J.L."/>
            <person name="Oguiza J.A."/>
            <person name="Perez G."/>
            <person name="Pisabarro A.G."/>
            <person name="Ramirez L."/>
            <person name="Santoyo F."/>
            <person name="Master E."/>
            <person name="Coutinho P.M."/>
            <person name="Henrissat B."/>
            <person name="Lombard V."/>
            <person name="Magnuson J.K."/>
            <person name="Kuees U."/>
            <person name="Hori C."/>
            <person name="Igarashi K."/>
            <person name="Samejima M."/>
            <person name="Held B.W."/>
            <person name="Barry K.W."/>
            <person name="LaButti K.M."/>
            <person name="Lapidus A."/>
            <person name="Lindquist E.A."/>
            <person name="Lucas S.M."/>
            <person name="Riley R."/>
            <person name="Salamov A.A."/>
            <person name="Hoffmeister D."/>
            <person name="Schwenk D."/>
            <person name="Hadar Y."/>
            <person name="Yarden O."/>
            <person name="de Vries R.P."/>
            <person name="Wiebenga A."/>
            <person name="Stenlid J."/>
            <person name="Eastwood D."/>
            <person name="Grigoriev I.V."/>
            <person name="Berka R.M."/>
            <person name="Blanchette R.A."/>
            <person name="Kersten P."/>
            <person name="Martinez A.T."/>
            <person name="Vicuna R."/>
            <person name="Cullen D."/>
        </authorList>
    </citation>
    <scope>NUCLEOTIDE SEQUENCE [LARGE SCALE GENOMIC DNA]</scope>
    <source>
        <strain evidence="2 3">B</strain>
    </source>
</reference>